<organism evidence="1 2">
    <name type="scientific">Mycolicibacterium tusciae</name>
    <dbReference type="NCBI Taxonomy" id="75922"/>
    <lineage>
        <taxon>Bacteria</taxon>
        <taxon>Bacillati</taxon>
        <taxon>Actinomycetota</taxon>
        <taxon>Actinomycetes</taxon>
        <taxon>Mycobacteriales</taxon>
        <taxon>Mycobacteriaceae</taxon>
        <taxon>Mycolicibacterium</taxon>
    </lineage>
</organism>
<keyword evidence="2" id="KW-1185">Reference proteome</keyword>
<dbReference type="Proteomes" id="UP000192411">
    <property type="component" value="Unassembled WGS sequence"/>
</dbReference>
<sequence length="121" mass="11480">MPAVTPSGGSGDLIKVDPIALPASGATTGAEAATVAARGATGAAQGVGSLASGAAQPDGVSLAINAITSTWPAQRTTFLADMSRAASTVATGDVGSATQLETQDAENAADITAVAPATISV</sequence>
<reference evidence="1 2" key="1">
    <citation type="submission" date="2017-02" db="EMBL/GenBank/DDBJ databases">
        <title>The new phylogeny of genus Mycobacterium.</title>
        <authorList>
            <person name="Tortoli E."/>
            <person name="Trovato A."/>
            <person name="Cirillo D.M."/>
        </authorList>
    </citation>
    <scope>NUCLEOTIDE SEQUENCE [LARGE SCALE GENOMIC DNA]</scope>
    <source>
        <strain evidence="1 2">DSM 44338</strain>
    </source>
</reference>
<name>A0A1X0JFK1_9MYCO</name>
<dbReference type="OrthoDB" id="4627652at2"/>
<gene>
    <name evidence="1" type="ORF">BST47_28235</name>
</gene>
<evidence type="ECO:0000313" key="2">
    <source>
        <dbReference type="Proteomes" id="UP000192411"/>
    </source>
</evidence>
<protein>
    <recommendedName>
        <fullName evidence="3">PE domain-containing protein</fullName>
    </recommendedName>
</protein>
<dbReference type="RefSeq" id="WP_083129134.1">
    <property type="nucleotide sequence ID" value="NZ_MVIM01000026.1"/>
</dbReference>
<evidence type="ECO:0000313" key="1">
    <source>
        <dbReference type="EMBL" id="ORB61296.1"/>
    </source>
</evidence>
<proteinExistence type="predicted"/>
<dbReference type="STRING" id="75922.BST47_28235"/>
<comment type="caution">
    <text evidence="1">The sequence shown here is derived from an EMBL/GenBank/DDBJ whole genome shotgun (WGS) entry which is preliminary data.</text>
</comment>
<evidence type="ECO:0008006" key="3">
    <source>
        <dbReference type="Google" id="ProtNLM"/>
    </source>
</evidence>
<dbReference type="AlphaFoldDB" id="A0A1X0JFK1"/>
<accession>A0A1X0JFK1</accession>
<dbReference type="EMBL" id="MVIM01000026">
    <property type="protein sequence ID" value="ORB61296.1"/>
    <property type="molecule type" value="Genomic_DNA"/>
</dbReference>